<dbReference type="EMBL" id="BIFT01000001">
    <property type="protein sequence ID" value="GCE26233.1"/>
    <property type="molecule type" value="Genomic_DNA"/>
</dbReference>
<feature type="domain" description="N-acetyltransferase" evidence="1">
    <location>
        <begin position="146"/>
        <end position="288"/>
    </location>
</feature>
<dbReference type="InterPro" id="IPR016181">
    <property type="entry name" value="Acyl_CoA_acyltransferase"/>
</dbReference>
<proteinExistence type="predicted"/>
<reference evidence="3" key="1">
    <citation type="submission" date="2018-12" db="EMBL/GenBank/DDBJ databases">
        <title>Tengunoibacter tsumagoiensis gen. nov., sp. nov., Dictyobacter kobayashii sp. nov., D. alpinus sp. nov., and D. joshuensis sp. nov. and description of Dictyobacteraceae fam. nov. within the order Ktedonobacterales isolated from Tengu-no-mugimeshi.</title>
        <authorList>
            <person name="Wang C.M."/>
            <person name="Zheng Y."/>
            <person name="Sakai Y."/>
            <person name="Toyoda A."/>
            <person name="Minakuchi Y."/>
            <person name="Abe K."/>
            <person name="Yokota A."/>
            <person name="Yabe S."/>
        </authorList>
    </citation>
    <scope>NUCLEOTIDE SEQUENCE [LARGE SCALE GENOMIC DNA]</scope>
    <source>
        <strain evidence="3">Uno16</strain>
    </source>
</reference>
<dbReference type="Pfam" id="PF00583">
    <property type="entry name" value="Acetyltransf_1"/>
    <property type="match status" value="1"/>
</dbReference>
<dbReference type="OrthoDB" id="3174529at2"/>
<dbReference type="Gene3D" id="3.40.630.30">
    <property type="match status" value="1"/>
</dbReference>
<dbReference type="SUPFAM" id="SSF55729">
    <property type="entry name" value="Acyl-CoA N-acyltransferases (Nat)"/>
    <property type="match status" value="1"/>
</dbReference>
<dbReference type="CDD" id="cd04301">
    <property type="entry name" value="NAT_SF"/>
    <property type="match status" value="1"/>
</dbReference>
<dbReference type="PROSITE" id="PS51186">
    <property type="entry name" value="GNAT"/>
    <property type="match status" value="1"/>
</dbReference>
<dbReference type="RefSeq" id="WP_126626718.1">
    <property type="nucleotide sequence ID" value="NZ_BIFT01000001.1"/>
</dbReference>
<evidence type="ECO:0000259" key="1">
    <source>
        <dbReference type="PROSITE" id="PS51186"/>
    </source>
</evidence>
<dbReference type="Proteomes" id="UP000287171">
    <property type="component" value="Unassembled WGS sequence"/>
</dbReference>
<accession>A0A402B4F4</accession>
<dbReference type="AlphaFoldDB" id="A0A402B4F4"/>
<keyword evidence="2" id="KW-0808">Transferase</keyword>
<evidence type="ECO:0000313" key="2">
    <source>
        <dbReference type="EMBL" id="GCE26233.1"/>
    </source>
</evidence>
<evidence type="ECO:0000313" key="3">
    <source>
        <dbReference type="Proteomes" id="UP000287171"/>
    </source>
</evidence>
<name>A0A402B4F4_9CHLR</name>
<protein>
    <submittedName>
        <fullName evidence="2">Acetyltransferase</fullName>
    </submittedName>
</protein>
<comment type="caution">
    <text evidence="2">The sequence shown here is derived from an EMBL/GenBank/DDBJ whole genome shotgun (WGS) entry which is preliminary data.</text>
</comment>
<dbReference type="GO" id="GO:0016747">
    <property type="term" value="F:acyltransferase activity, transferring groups other than amino-acyl groups"/>
    <property type="evidence" value="ECO:0007669"/>
    <property type="project" value="InterPro"/>
</dbReference>
<gene>
    <name evidence="2" type="ORF">KDA_17170</name>
</gene>
<organism evidence="2 3">
    <name type="scientific">Dictyobacter alpinus</name>
    <dbReference type="NCBI Taxonomy" id="2014873"/>
    <lineage>
        <taxon>Bacteria</taxon>
        <taxon>Bacillati</taxon>
        <taxon>Chloroflexota</taxon>
        <taxon>Ktedonobacteria</taxon>
        <taxon>Ktedonobacterales</taxon>
        <taxon>Dictyobacteraceae</taxon>
        <taxon>Dictyobacter</taxon>
    </lineage>
</organism>
<sequence length="288" mass="32436">MLVTTYTEAQDFLAKTQQILEEQEAMNNLILGISMRLRAQPDAYPTPPFLATVEDHEELVIAACMTPPHRLILYSHHPEKQSTALKLLADYLYTQQIALPGCIGPSRVAEDFARIWQEQTGHTYQVATHERVYELTAVTQPATTNGRLRQATSQDYELILEWMLAFFAEAHLNEPVSEIKRTIPFRLDRGDFFFWETAAGEIVCMAAKSREMSTVVNIGPVYTPPAERGQGYGTNCVAALSQHLLDSGWRACSLFTDLANPTSNSIYQKIGYRPLADMNDIIFTESNK</sequence>
<keyword evidence="3" id="KW-1185">Reference proteome</keyword>
<dbReference type="InterPro" id="IPR000182">
    <property type="entry name" value="GNAT_dom"/>
</dbReference>